<keyword evidence="2" id="KW-1185">Reference proteome</keyword>
<organism evidence="1 2">
    <name type="scientific">Streptomyces neyagawaensis</name>
    <dbReference type="NCBI Taxonomy" id="42238"/>
    <lineage>
        <taxon>Bacteria</taxon>
        <taxon>Bacillati</taxon>
        <taxon>Actinomycetota</taxon>
        <taxon>Actinomycetes</taxon>
        <taxon>Kitasatosporales</taxon>
        <taxon>Streptomycetaceae</taxon>
        <taxon>Streptomyces</taxon>
    </lineage>
</organism>
<proteinExistence type="predicted"/>
<reference evidence="1 2" key="1">
    <citation type="submission" date="2024-06" db="EMBL/GenBank/DDBJ databases">
        <title>The Natural Products Discovery Center: Release of the First 8490 Sequenced Strains for Exploring Actinobacteria Biosynthetic Diversity.</title>
        <authorList>
            <person name="Kalkreuter E."/>
            <person name="Kautsar S.A."/>
            <person name="Yang D."/>
            <person name="Bader C.D."/>
            <person name="Teijaro C.N."/>
            <person name="Fluegel L."/>
            <person name="Davis C.M."/>
            <person name="Simpson J.R."/>
            <person name="Lauterbach L."/>
            <person name="Steele A.D."/>
            <person name="Gui C."/>
            <person name="Meng S."/>
            <person name="Li G."/>
            <person name="Viehrig K."/>
            <person name="Ye F."/>
            <person name="Su P."/>
            <person name="Kiefer A.F."/>
            <person name="Nichols A."/>
            <person name="Cepeda A.J."/>
            <person name="Yan W."/>
            <person name="Fan B."/>
            <person name="Jiang Y."/>
            <person name="Adhikari A."/>
            <person name="Zheng C.-J."/>
            <person name="Schuster L."/>
            <person name="Cowan T.M."/>
            <person name="Smanski M.J."/>
            <person name="Chevrette M.G."/>
            <person name="De Carvalho L.P.S."/>
            <person name="Shen B."/>
        </authorList>
    </citation>
    <scope>NUCLEOTIDE SEQUENCE [LARGE SCALE GENOMIC DNA]</scope>
    <source>
        <strain evidence="1 2">NPDC046851</strain>
    </source>
</reference>
<dbReference type="InterPro" id="IPR043857">
    <property type="entry name" value="DUF5819"/>
</dbReference>
<dbReference type="Proteomes" id="UP001551189">
    <property type="component" value="Unassembled WGS sequence"/>
</dbReference>
<gene>
    <name evidence="1" type="ORF">ABZ931_07285</name>
</gene>
<evidence type="ECO:0000313" key="2">
    <source>
        <dbReference type="Proteomes" id="UP001551189"/>
    </source>
</evidence>
<dbReference type="Pfam" id="PF19136">
    <property type="entry name" value="DUF5819"/>
    <property type="match status" value="1"/>
</dbReference>
<protein>
    <submittedName>
        <fullName evidence="1">DUF5819 family protein</fullName>
    </submittedName>
</protein>
<sequence length="192" mass="21869">MTGLILVGALLLHVGMVFLTLAPDNAVSERHEDTIKAYVQPQFRQNWRLFAPNPMQRDDAIGARVRIGDGARTSEWINVTAMDIASIRHSLAPSHVSHNMLRKGWQAYVDSHDDDEEATDGEYSYVIAAYVKRIVLQRIGREWHGEPITAVQIAGRFTRVTPPSWSDEEKPRTTAYRVLPWWNVSDQDYRGL</sequence>
<evidence type="ECO:0000313" key="1">
    <source>
        <dbReference type="EMBL" id="MEU6800806.1"/>
    </source>
</evidence>
<comment type="caution">
    <text evidence="1">The sequence shown here is derived from an EMBL/GenBank/DDBJ whole genome shotgun (WGS) entry which is preliminary data.</text>
</comment>
<name>A0ABV3AW86_9ACTN</name>
<dbReference type="EMBL" id="JBEYXT010000020">
    <property type="protein sequence ID" value="MEU6800806.1"/>
    <property type="molecule type" value="Genomic_DNA"/>
</dbReference>
<dbReference type="RefSeq" id="WP_359691967.1">
    <property type="nucleotide sequence ID" value="NZ_JBEYXT010000020.1"/>
</dbReference>
<accession>A0ABV3AW86</accession>